<feature type="region of interest" description="Disordered" evidence="3">
    <location>
        <begin position="66"/>
        <end position="98"/>
    </location>
</feature>
<accession>A0AA85ISX7</accession>
<feature type="compositionally biased region" description="Polar residues" evidence="3">
    <location>
        <begin position="195"/>
        <end position="218"/>
    </location>
</feature>
<evidence type="ECO:0000256" key="1">
    <source>
        <dbReference type="ARBA" id="ARBA00008275"/>
    </source>
</evidence>
<dbReference type="WBParaSite" id="TREG1_108500.1">
    <property type="protein sequence ID" value="TREG1_108500.1"/>
    <property type="gene ID" value="TREG1_108500"/>
</dbReference>
<dbReference type="GO" id="GO:0006355">
    <property type="term" value="P:regulation of DNA-templated transcription"/>
    <property type="evidence" value="ECO:0007669"/>
    <property type="project" value="InterPro"/>
</dbReference>
<proteinExistence type="inferred from homology"/>
<keyword evidence="2" id="KW-0175">Coiled coil</keyword>
<feature type="region of interest" description="Disordered" evidence="3">
    <location>
        <begin position="192"/>
        <end position="218"/>
    </location>
</feature>
<dbReference type="PANTHER" id="PTHR19212:SF0">
    <property type="entry name" value="LD07988P"/>
    <property type="match status" value="1"/>
</dbReference>
<feature type="compositionally biased region" description="Basic and acidic residues" evidence="3">
    <location>
        <begin position="1"/>
        <end position="14"/>
    </location>
</feature>
<feature type="compositionally biased region" description="Basic and acidic residues" evidence="3">
    <location>
        <begin position="66"/>
        <end position="76"/>
    </location>
</feature>
<reference evidence="4" key="1">
    <citation type="submission" date="2022-06" db="EMBL/GenBank/DDBJ databases">
        <authorList>
            <person name="Berger JAMES D."/>
            <person name="Berger JAMES D."/>
        </authorList>
    </citation>
    <scope>NUCLEOTIDE SEQUENCE [LARGE SCALE GENOMIC DNA]</scope>
</reference>
<dbReference type="AlphaFoldDB" id="A0AA85ISX7"/>
<name>A0AA85ISX7_TRIRE</name>
<dbReference type="InterPro" id="IPR019139">
    <property type="entry name" value="LRRFIP1/2"/>
</dbReference>
<dbReference type="Pfam" id="PF09738">
    <property type="entry name" value="LRRFIP"/>
    <property type="match status" value="1"/>
</dbReference>
<dbReference type="Proteomes" id="UP000050795">
    <property type="component" value="Unassembled WGS sequence"/>
</dbReference>
<reference evidence="5" key="2">
    <citation type="submission" date="2023-11" db="UniProtKB">
        <authorList>
            <consortium name="WormBaseParasite"/>
        </authorList>
    </citation>
    <scope>IDENTIFICATION</scope>
</reference>
<sequence length="218" mass="25194">MDHSNGDNDHDGNNQKRRPRLPEMVLITKSTAELLNTLSETTLDKQIQQLFSIRSELDARVEELESQLREERKRSEAPPTSRYDSRNRVNTANTEDIKHELQQSRNQAQEYKLKYHESSQRISALESDIVRLEGQTKRYKAIADACEEQEEVLKQERRKCQRELREVQSKLEDLKSENARLQRIVDKYNRASVAPGSSTLTPGGVSSTRQARDSSVNR</sequence>
<evidence type="ECO:0000313" key="5">
    <source>
        <dbReference type="WBParaSite" id="TREG1_108500.1"/>
    </source>
</evidence>
<organism evidence="4 5">
    <name type="scientific">Trichobilharzia regenti</name>
    <name type="common">Nasal bird schistosome</name>
    <dbReference type="NCBI Taxonomy" id="157069"/>
    <lineage>
        <taxon>Eukaryota</taxon>
        <taxon>Metazoa</taxon>
        <taxon>Spiralia</taxon>
        <taxon>Lophotrochozoa</taxon>
        <taxon>Platyhelminthes</taxon>
        <taxon>Trematoda</taxon>
        <taxon>Digenea</taxon>
        <taxon>Strigeidida</taxon>
        <taxon>Schistosomatoidea</taxon>
        <taxon>Schistosomatidae</taxon>
        <taxon>Trichobilharzia</taxon>
    </lineage>
</organism>
<comment type="similarity">
    <text evidence="1">Belongs to the LRRFIP family.</text>
</comment>
<evidence type="ECO:0000256" key="2">
    <source>
        <dbReference type="ARBA" id="ARBA00023054"/>
    </source>
</evidence>
<protein>
    <submittedName>
        <fullName evidence="5">Uncharacterized protein</fullName>
    </submittedName>
</protein>
<evidence type="ECO:0000256" key="3">
    <source>
        <dbReference type="SAM" id="MobiDB-lite"/>
    </source>
</evidence>
<dbReference type="PANTHER" id="PTHR19212">
    <property type="entry name" value="LEUCINE RICH REPEAT IN FLII INTERACTING PROTEIN"/>
    <property type="match status" value="1"/>
</dbReference>
<evidence type="ECO:0000313" key="4">
    <source>
        <dbReference type="Proteomes" id="UP000050795"/>
    </source>
</evidence>
<keyword evidence="4" id="KW-1185">Reference proteome</keyword>
<feature type="region of interest" description="Disordered" evidence="3">
    <location>
        <begin position="1"/>
        <end position="23"/>
    </location>
</feature>